<feature type="domain" description="Helicase ATP-binding" evidence="1">
    <location>
        <begin position="2"/>
        <end position="189"/>
    </location>
</feature>
<evidence type="ECO:0000313" key="3">
    <source>
        <dbReference type="Proteomes" id="UP000238163"/>
    </source>
</evidence>
<dbReference type="Pfam" id="PF04851">
    <property type="entry name" value="ResIII"/>
    <property type="match status" value="1"/>
</dbReference>
<dbReference type="InterPro" id="IPR014001">
    <property type="entry name" value="Helicase_ATP-bd"/>
</dbReference>
<gene>
    <name evidence="2" type="ORF">COR51_17545</name>
</gene>
<dbReference type="EMBL" id="NWTN01000012">
    <property type="protein sequence ID" value="PRQ66472.1"/>
    <property type="molecule type" value="Genomic_DNA"/>
</dbReference>
<dbReference type="SUPFAM" id="SSF52540">
    <property type="entry name" value="P-loop containing nucleoside triphosphate hydrolases"/>
    <property type="match status" value="2"/>
</dbReference>
<dbReference type="InterPro" id="IPR050742">
    <property type="entry name" value="Helicase_Restrict-Modif_Enz"/>
</dbReference>
<dbReference type="RefSeq" id="WP_062458186.1">
    <property type="nucleotide sequence ID" value="NZ_FLLQ01000002.1"/>
</dbReference>
<evidence type="ECO:0000313" key="2">
    <source>
        <dbReference type="EMBL" id="PRQ66472.1"/>
    </source>
</evidence>
<dbReference type="Proteomes" id="UP000238163">
    <property type="component" value="Unassembled WGS sequence"/>
</dbReference>
<comment type="caution">
    <text evidence="2">The sequence shown here is derived from an EMBL/GenBank/DDBJ whole genome shotgun (WGS) entry which is preliminary data.</text>
</comment>
<accession>A0ABX5DAA0</accession>
<proteinExistence type="predicted"/>
<dbReference type="InterPro" id="IPR006935">
    <property type="entry name" value="Helicase/UvrB_N"/>
</dbReference>
<sequence>MLRVWQHECVQLAYEKYNNGAFHFLAQATPGAGKTIMAASLTKKLFDEKMIDFVVCFSPSKVVATSIEGTFSRHLACKFKGQIGDKGISITYQSLRSVSQAFWDTLANYRVLCVFDEIHHCGGDNDDNYNSWGYHTLAIVQKAATYTLALTGTPWRSNRTPVTLATYSDPEGKILCDYQYPLSQAVQDRVCRRPNVALIDCNKTVFSDSNGSEVFGSINELVSSGHVRYSAVIKNIDALSYILEEGTNQLNRIRRTNECAGGLIVASSIKHAKQIAQILSTRFNQSATIVTYKTQDAQSTIQRFRDSACSWIISVGMISEGTDIPRLQVCCYLSNIKTELYFRQVLGRILRTTKDMNQEAWLYTFAEAKLLQFAEQVEIDIPESCTFISKSVSSHHELNKLRERSLQSATKDEDTTVGGLLSWESSDKAEMDLASEDIGSSQHVHLDEFNQRVIEAFRNIKSLY</sequence>
<dbReference type="Pfam" id="PF00271">
    <property type="entry name" value="Helicase_C"/>
    <property type="match status" value="1"/>
</dbReference>
<dbReference type="InterPro" id="IPR001650">
    <property type="entry name" value="Helicase_C-like"/>
</dbReference>
<dbReference type="SMART" id="SM00487">
    <property type="entry name" value="DEXDc"/>
    <property type="match status" value="1"/>
</dbReference>
<dbReference type="PANTHER" id="PTHR47396:SF1">
    <property type="entry name" value="ATP-DEPENDENT HELICASE IRC3-RELATED"/>
    <property type="match status" value="1"/>
</dbReference>
<protein>
    <submittedName>
        <fullName evidence="2">Diguanylate cyclase</fullName>
    </submittedName>
</protein>
<reference evidence="2 3" key="1">
    <citation type="submission" date="2018-03" db="EMBL/GenBank/DDBJ databases">
        <title>Genetic Diversity and Phenotypic Plasticity of AHL Mediated Quorum Sensing in Environmental Strains of Vibrio mediterranei.</title>
        <authorList>
            <person name="Lantoine F."/>
            <person name="Vouve F."/>
        </authorList>
    </citation>
    <scope>NUCLEOTIDE SEQUENCE [LARGE SCALE GENOMIC DNA]</scope>
    <source>
        <strain evidence="2 3">17LN0615E</strain>
    </source>
</reference>
<organism evidence="2 3">
    <name type="scientific">Vibrio mediterranei</name>
    <dbReference type="NCBI Taxonomy" id="689"/>
    <lineage>
        <taxon>Bacteria</taxon>
        <taxon>Pseudomonadati</taxon>
        <taxon>Pseudomonadota</taxon>
        <taxon>Gammaproteobacteria</taxon>
        <taxon>Vibrionales</taxon>
        <taxon>Vibrionaceae</taxon>
        <taxon>Vibrio</taxon>
    </lineage>
</organism>
<name>A0ABX5DAA0_9VIBR</name>
<dbReference type="PANTHER" id="PTHR47396">
    <property type="entry name" value="TYPE I RESTRICTION ENZYME ECOKI R PROTEIN"/>
    <property type="match status" value="1"/>
</dbReference>
<dbReference type="Gene3D" id="3.40.50.300">
    <property type="entry name" value="P-loop containing nucleotide triphosphate hydrolases"/>
    <property type="match status" value="2"/>
</dbReference>
<evidence type="ECO:0000259" key="1">
    <source>
        <dbReference type="SMART" id="SM00487"/>
    </source>
</evidence>
<dbReference type="InterPro" id="IPR027417">
    <property type="entry name" value="P-loop_NTPase"/>
</dbReference>
<keyword evidence="3" id="KW-1185">Reference proteome</keyword>